<feature type="transmembrane region" description="Helical" evidence="1">
    <location>
        <begin position="42"/>
        <end position="59"/>
    </location>
</feature>
<comment type="caution">
    <text evidence="2">The sequence shown here is derived from an EMBL/GenBank/DDBJ whole genome shotgun (WGS) entry which is preliminary data.</text>
</comment>
<reference evidence="3" key="1">
    <citation type="submission" date="2023-07" db="EMBL/GenBank/DDBJ databases">
        <title>Functional and genomic diversity of the sorghum phyllosphere microbiome.</title>
        <authorList>
            <person name="Shade A."/>
        </authorList>
    </citation>
    <scope>NUCLEOTIDE SEQUENCE [LARGE SCALE GENOMIC DNA]</scope>
    <source>
        <strain evidence="3">SORGH_AS_0422</strain>
    </source>
</reference>
<proteinExistence type="predicted"/>
<protein>
    <recommendedName>
        <fullName evidence="4">DUF4293 family protein</fullName>
    </recommendedName>
</protein>
<evidence type="ECO:0000313" key="2">
    <source>
        <dbReference type="EMBL" id="MDT3405639.1"/>
    </source>
</evidence>
<keyword evidence="3" id="KW-1185">Reference proteome</keyword>
<keyword evidence="1" id="KW-0472">Membrane</keyword>
<dbReference type="RefSeq" id="WP_311954464.1">
    <property type="nucleotide sequence ID" value="NZ_JAVLVU010000001.1"/>
</dbReference>
<organism evidence="2 3">
    <name type="scientific">Mucilaginibacter terrae</name>
    <dbReference type="NCBI Taxonomy" id="1955052"/>
    <lineage>
        <taxon>Bacteria</taxon>
        <taxon>Pseudomonadati</taxon>
        <taxon>Bacteroidota</taxon>
        <taxon>Sphingobacteriia</taxon>
        <taxon>Sphingobacteriales</taxon>
        <taxon>Sphingobacteriaceae</taxon>
        <taxon>Mucilaginibacter</taxon>
    </lineage>
</organism>
<evidence type="ECO:0000256" key="1">
    <source>
        <dbReference type="SAM" id="Phobius"/>
    </source>
</evidence>
<dbReference type="EMBL" id="JAVLVU010000001">
    <property type="protein sequence ID" value="MDT3405639.1"/>
    <property type="molecule type" value="Genomic_DNA"/>
</dbReference>
<keyword evidence="1" id="KW-0812">Transmembrane</keyword>
<feature type="transmembrane region" description="Helical" evidence="1">
    <location>
        <begin position="66"/>
        <end position="84"/>
    </location>
</feature>
<evidence type="ECO:0000313" key="3">
    <source>
        <dbReference type="Proteomes" id="UP001258315"/>
    </source>
</evidence>
<dbReference type="Proteomes" id="UP001258315">
    <property type="component" value="Unassembled WGS sequence"/>
</dbReference>
<evidence type="ECO:0008006" key="4">
    <source>
        <dbReference type="Google" id="ProtNLM"/>
    </source>
</evidence>
<keyword evidence="1" id="KW-1133">Transmembrane helix</keyword>
<gene>
    <name evidence="2" type="ORF">QE417_004711</name>
</gene>
<sequence>MSPKAFLSFFGFVLLLAGTFCPLLRAFGLKTFDLYAMEKAFGMVVLLMAVVGIACLLLRQFKIARIAAFIGLGLVALVFIAAWFKVHTTFSFIPFKGIAGFFTNQIKFKWGWYLLFAGPVISILANPKERFTIPQQTTANGVEPQK</sequence>
<name>A0ABU3H0V9_9SPHI</name>
<accession>A0ABU3H0V9</accession>
<feature type="transmembrane region" description="Helical" evidence="1">
    <location>
        <begin position="110"/>
        <end position="126"/>
    </location>
</feature>